<feature type="chain" id="PRO_5001962574" description="DUF3016 domain-containing protein" evidence="1">
    <location>
        <begin position="24"/>
        <end position="173"/>
    </location>
</feature>
<accession>A0A0A0EVT4</accession>
<organism evidence="2 3">
    <name type="scientific">Lysobacter daejeonensis GH1-9</name>
    <dbReference type="NCBI Taxonomy" id="1385517"/>
    <lineage>
        <taxon>Bacteria</taxon>
        <taxon>Pseudomonadati</taxon>
        <taxon>Pseudomonadota</taxon>
        <taxon>Gammaproteobacteria</taxon>
        <taxon>Lysobacterales</taxon>
        <taxon>Lysobacteraceae</taxon>
        <taxon>Aerolutibacter</taxon>
    </lineage>
</organism>
<dbReference type="eggNOG" id="ENOG50331S4">
    <property type="taxonomic scope" value="Bacteria"/>
</dbReference>
<dbReference type="AlphaFoldDB" id="A0A0A0EVT4"/>
<dbReference type="STRING" id="1385517.N800_06595"/>
<gene>
    <name evidence="2" type="ORF">N800_06595</name>
</gene>
<dbReference type="InterPro" id="IPR021557">
    <property type="entry name" value="DUF3016"/>
</dbReference>
<evidence type="ECO:0000256" key="1">
    <source>
        <dbReference type="SAM" id="SignalP"/>
    </source>
</evidence>
<feature type="signal peptide" evidence="1">
    <location>
        <begin position="1"/>
        <end position="23"/>
    </location>
</feature>
<dbReference type="Pfam" id="PF11454">
    <property type="entry name" value="DUF3016"/>
    <property type="match status" value="1"/>
</dbReference>
<keyword evidence="1" id="KW-0732">Signal</keyword>
<comment type="caution">
    <text evidence="2">The sequence shown here is derived from an EMBL/GenBank/DDBJ whole genome shotgun (WGS) entry which is preliminary data.</text>
</comment>
<reference evidence="2 3" key="1">
    <citation type="submission" date="2013-08" db="EMBL/GenBank/DDBJ databases">
        <title>Genome sequencing of Lysobacter.</title>
        <authorList>
            <person name="Zhang S."/>
            <person name="Wang G."/>
        </authorList>
    </citation>
    <scope>NUCLEOTIDE SEQUENCE [LARGE SCALE GENOMIC DNA]</scope>
    <source>
        <strain evidence="2 3">GH1-9</strain>
    </source>
</reference>
<dbReference type="Proteomes" id="UP000029998">
    <property type="component" value="Unassembled WGS sequence"/>
</dbReference>
<protein>
    <recommendedName>
        <fullName evidence="4">DUF3016 domain-containing protein</fullName>
    </recommendedName>
</protein>
<evidence type="ECO:0000313" key="3">
    <source>
        <dbReference type="Proteomes" id="UP000029998"/>
    </source>
</evidence>
<sequence>MHGLGVALAAALLACACASTREAVGAGALTAQGPVTVSWQDPAGFSEPTFGAMTVDRGTWIRPLAEYLREQAERLLPPGHRLDVELLDVNRAGEYEPGRTPAGSDFRVVRDIYPPRIHLRFRHLDGSGAVVAEGERRLVDVGFLQRSGALDTDPLRFEKRLLDDWLRRELGAR</sequence>
<evidence type="ECO:0008006" key="4">
    <source>
        <dbReference type="Google" id="ProtNLM"/>
    </source>
</evidence>
<name>A0A0A0EVT4_9GAMM</name>
<evidence type="ECO:0000313" key="2">
    <source>
        <dbReference type="EMBL" id="KGM54644.1"/>
    </source>
</evidence>
<proteinExistence type="predicted"/>
<dbReference type="EMBL" id="AVPU01000011">
    <property type="protein sequence ID" value="KGM54644.1"/>
    <property type="molecule type" value="Genomic_DNA"/>
</dbReference>
<keyword evidence="3" id="KW-1185">Reference proteome</keyword>